<dbReference type="InterPro" id="IPR003340">
    <property type="entry name" value="B3_DNA-bd"/>
</dbReference>
<evidence type="ECO:0000256" key="5">
    <source>
        <dbReference type="ARBA" id="ARBA00023163"/>
    </source>
</evidence>
<dbReference type="SUPFAM" id="SSF101936">
    <property type="entry name" value="DNA-binding pseudobarrel domain"/>
    <property type="match status" value="3"/>
</dbReference>
<reference evidence="9" key="1">
    <citation type="journal article" date="2017" name="Nat. Commun.">
        <title>The asparagus genome sheds light on the origin and evolution of a young Y chromosome.</title>
        <authorList>
            <person name="Harkess A."/>
            <person name="Zhou J."/>
            <person name="Xu C."/>
            <person name="Bowers J.E."/>
            <person name="Van der Hulst R."/>
            <person name="Ayyampalayam S."/>
            <person name="Mercati F."/>
            <person name="Riccardi P."/>
            <person name="McKain M.R."/>
            <person name="Kakrana A."/>
            <person name="Tang H."/>
            <person name="Ray J."/>
            <person name="Groenendijk J."/>
            <person name="Arikit S."/>
            <person name="Mathioni S.M."/>
            <person name="Nakano M."/>
            <person name="Shan H."/>
            <person name="Telgmann-Rauber A."/>
            <person name="Kanno A."/>
            <person name="Yue Z."/>
            <person name="Chen H."/>
            <person name="Li W."/>
            <person name="Chen Y."/>
            <person name="Xu X."/>
            <person name="Zhang Y."/>
            <person name="Luo S."/>
            <person name="Chen H."/>
            <person name="Gao J."/>
            <person name="Mao Z."/>
            <person name="Pires J.C."/>
            <person name="Luo M."/>
            <person name="Kudrna D."/>
            <person name="Wing R.A."/>
            <person name="Meyers B.C."/>
            <person name="Yi K."/>
            <person name="Kong H."/>
            <person name="Lavrijsen P."/>
            <person name="Sunseri F."/>
            <person name="Falavigna A."/>
            <person name="Ye Y."/>
            <person name="Leebens-Mack J.H."/>
            <person name="Chen G."/>
        </authorList>
    </citation>
    <scope>NUCLEOTIDE SEQUENCE [LARGE SCALE GENOMIC DNA]</scope>
    <source>
        <strain evidence="9">cv. DH0086</strain>
    </source>
</reference>
<dbReference type="OrthoDB" id="1666376at2759"/>
<dbReference type="Gene3D" id="2.40.330.10">
    <property type="entry name" value="DNA-binding pseudobarrel domain"/>
    <property type="match status" value="3"/>
</dbReference>
<dbReference type="SMART" id="SM01019">
    <property type="entry name" value="B3"/>
    <property type="match status" value="3"/>
</dbReference>
<evidence type="ECO:0000313" key="8">
    <source>
        <dbReference type="EMBL" id="ONK75991.1"/>
    </source>
</evidence>
<dbReference type="PANTHER" id="PTHR31674:SF62">
    <property type="entry name" value="B3 DOMAIN-CONTAINING PROTEIN REM14-RELATED"/>
    <property type="match status" value="1"/>
</dbReference>
<name>A0A5P1FH68_ASPOF</name>
<evidence type="ECO:0000259" key="7">
    <source>
        <dbReference type="PROSITE" id="PS50863"/>
    </source>
</evidence>
<evidence type="ECO:0000256" key="1">
    <source>
        <dbReference type="ARBA" id="ARBA00004123"/>
    </source>
</evidence>
<keyword evidence="5" id="KW-0804">Transcription</keyword>
<dbReference type="GO" id="GO:0005634">
    <property type="term" value="C:nucleus"/>
    <property type="evidence" value="ECO:0007669"/>
    <property type="project" value="UniProtKB-SubCell"/>
</dbReference>
<dbReference type="Proteomes" id="UP000243459">
    <property type="component" value="Chromosome 3"/>
</dbReference>
<dbReference type="PANTHER" id="PTHR31674">
    <property type="entry name" value="B3 DOMAIN-CONTAINING PROTEIN REM-LIKE 3-RELATED"/>
    <property type="match status" value="1"/>
</dbReference>
<dbReference type="PROSITE" id="PS50863">
    <property type="entry name" value="B3"/>
    <property type="match status" value="3"/>
</dbReference>
<keyword evidence="6" id="KW-0539">Nucleus</keyword>
<feature type="domain" description="TF-B3" evidence="7">
    <location>
        <begin position="318"/>
        <end position="412"/>
    </location>
</feature>
<organism evidence="8 9">
    <name type="scientific">Asparagus officinalis</name>
    <name type="common">Garden asparagus</name>
    <dbReference type="NCBI Taxonomy" id="4686"/>
    <lineage>
        <taxon>Eukaryota</taxon>
        <taxon>Viridiplantae</taxon>
        <taxon>Streptophyta</taxon>
        <taxon>Embryophyta</taxon>
        <taxon>Tracheophyta</taxon>
        <taxon>Spermatophyta</taxon>
        <taxon>Magnoliopsida</taxon>
        <taxon>Liliopsida</taxon>
        <taxon>Asparagales</taxon>
        <taxon>Asparagaceae</taxon>
        <taxon>Asparagoideae</taxon>
        <taxon>Asparagus</taxon>
    </lineage>
</organism>
<evidence type="ECO:0000256" key="2">
    <source>
        <dbReference type="ARBA" id="ARBA00022737"/>
    </source>
</evidence>
<dbReference type="InterPro" id="IPR039218">
    <property type="entry name" value="REM_fam"/>
</dbReference>
<feature type="domain" description="TF-B3" evidence="7">
    <location>
        <begin position="8"/>
        <end position="102"/>
    </location>
</feature>
<accession>A0A5P1FH68</accession>
<sequence length="421" mass="47182">MGNPKPNCPSFFKVMMGDFATQVRIPSEFKKHLGESITQRSVVIRNSGGRQWRIKMGIADGHVYFQNGWERFICANSITQGDFLVFFYDGKFGFDVIIYGATCCEKEACVDVPSEKVTIKVESEGSGEEQIVSPKGVGRKRKAKKMMTENKMCYKVLRGAKPVANEKAMKAACAFKSPHPHFVTTCRTARTNYMTIPLQLAKKCNLYEKDEIILRDPHGTSWPVRLSTWRDGRLCLSSGWSNIYGKNRLKEGDVCVLEFVQGCSAINVHFFRAEEYNAISIPVSHERPGDIKESVSRPLTADYKESVANAPESSESSRPKFTILWNSNHLYHVRIPKKVAKEARLSSCQNTTIIDPSGKSWAVDIILRSYGQLELGIGLSSFSRGNNLAEGDKCEFEIFAGDYIRVHIIRAGETNNSGTDD</sequence>
<evidence type="ECO:0000313" key="9">
    <source>
        <dbReference type="Proteomes" id="UP000243459"/>
    </source>
</evidence>
<comment type="subcellular location">
    <subcellularLocation>
        <location evidence="1">Nucleus</location>
    </subcellularLocation>
</comment>
<evidence type="ECO:0000256" key="3">
    <source>
        <dbReference type="ARBA" id="ARBA00023015"/>
    </source>
</evidence>
<proteinExistence type="predicted"/>
<dbReference type="OMA" id="DECTFEF"/>
<protein>
    <recommendedName>
        <fullName evidence="7">TF-B3 domain-containing protein</fullName>
    </recommendedName>
</protein>
<keyword evidence="9" id="KW-1185">Reference proteome</keyword>
<dbReference type="CDD" id="cd10017">
    <property type="entry name" value="B3_DNA"/>
    <property type="match status" value="2"/>
</dbReference>
<dbReference type="AlphaFoldDB" id="A0A5P1FH68"/>
<evidence type="ECO:0000256" key="6">
    <source>
        <dbReference type="ARBA" id="ARBA00023242"/>
    </source>
</evidence>
<keyword evidence="4" id="KW-0238">DNA-binding</keyword>
<keyword evidence="3" id="KW-0805">Transcription regulation</keyword>
<dbReference type="Gramene" id="ONK75991">
    <property type="protein sequence ID" value="ONK75991"/>
    <property type="gene ID" value="A4U43_C03F22700"/>
</dbReference>
<dbReference type="EMBL" id="CM007383">
    <property type="protein sequence ID" value="ONK75991.1"/>
    <property type="molecule type" value="Genomic_DNA"/>
</dbReference>
<dbReference type="Pfam" id="PF02362">
    <property type="entry name" value="B3"/>
    <property type="match status" value="3"/>
</dbReference>
<keyword evidence="2" id="KW-0677">Repeat</keyword>
<feature type="domain" description="TF-B3" evidence="7">
    <location>
        <begin position="179"/>
        <end position="274"/>
    </location>
</feature>
<dbReference type="InterPro" id="IPR015300">
    <property type="entry name" value="DNA-bd_pseudobarrel_sf"/>
</dbReference>
<gene>
    <name evidence="8" type="ORF">A4U43_C03F22700</name>
</gene>
<evidence type="ECO:0000256" key="4">
    <source>
        <dbReference type="ARBA" id="ARBA00023125"/>
    </source>
</evidence>
<dbReference type="GO" id="GO:0003677">
    <property type="term" value="F:DNA binding"/>
    <property type="evidence" value="ECO:0007669"/>
    <property type="project" value="UniProtKB-KW"/>
</dbReference>